<dbReference type="InterPro" id="IPR001309">
    <property type="entry name" value="Pept_C14_p20"/>
</dbReference>
<name>A0A8B8CC80_CRAVI</name>
<feature type="domain" description="Caspase family p10" evidence="8">
    <location>
        <begin position="219"/>
        <end position="313"/>
    </location>
</feature>
<dbReference type="GeneID" id="111118288"/>
<proteinExistence type="inferred from homology"/>
<sequence>MMTLCKSLESLTSSRQSLAASVENQESPYLIRKVSGDRRSVRAGAPSEPNEYNFNYHKRGLFIIINNKNFHPSTGKESRDGTDVDAERLEERFQDLGFDVRRYNDVSSSKLLQLMNDAHLIMSSIDILTAAQLDHSDSDCFGCAILSYGIEGRVYATDGMLPLDVLIVPFKGDKCPMLVGKPKLFILQSCRCSNLEQSVEDTVSYKSFLSEDSERSFSGMRKIPVEADFLFFYSTVPGFYSWRNHQEGSWFIQALCIVIENYGSKMELLHMLTQVNRMVTYEFESCSDEEFTDDVKQMPCIVSMLTRYVYFRPKKPDIRD</sequence>
<dbReference type="PROSITE" id="PS50207">
    <property type="entry name" value="CASPASE_P10"/>
    <property type="match status" value="1"/>
</dbReference>
<evidence type="ECO:0000259" key="8">
    <source>
        <dbReference type="PROSITE" id="PS50207"/>
    </source>
</evidence>
<dbReference type="SUPFAM" id="SSF52129">
    <property type="entry name" value="Caspase-like"/>
    <property type="match status" value="1"/>
</dbReference>
<dbReference type="GO" id="GO:0004197">
    <property type="term" value="F:cysteine-type endopeptidase activity"/>
    <property type="evidence" value="ECO:0007669"/>
    <property type="project" value="InterPro"/>
</dbReference>
<dbReference type="PANTHER" id="PTHR10454">
    <property type="entry name" value="CASPASE"/>
    <property type="match status" value="1"/>
</dbReference>
<evidence type="ECO:0000256" key="5">
    <source>
        <dbReference type="ARBA" id="ARBA00022807"/>
    </source>
</evidence>
<keyword evidence="5" id="KW-0788">Thiol protease</keyword>
<dbReference type="KEGG" id="cvn:111118288"/>
<dbReference type="PROSITE" id="PS50208">
    <property type="entry name" value="CASPASE_P20"/>
    <property type="match status" value="1"/>
</dbReference>
<reference evidence="11" key="1">
    <citation type="submission" date="2025-08" db="UniProtKB">
        <authorList>
            <consortium name="RefSeq"/>
        </authorList>
    </citation>
    <scope>IDENTIFICATION</scope>
    <source>
        <tissue evidence="11">Whole sample</tissue>
    </source>
</reference>
<dbReference type="InterPro" id="IPR011600">
    <property type="entry name" value="Pept_C14_caspase"/>
</dbReference>
<evidence type="ECO:0000256" key="6">
    <source>
        <dbReference type="ARBA" id="ARBA00023145"/>
    </source>
</evidence>
<evidence type="ECO:0000256" key="7">
    <source>
        <dbReference type="RuleBase" id="RU003971"/>
    </source>
</evidence>
<keyword evidence="2" id="KW-0645">Protease</keyword>
<keyword evidence="6" id="KW-0865">Zymogen</keyword>
<evidence type="ECO:0000313" key="10">
    <source>
        <dbReference type="Proteomes" id="UP000694844"/>
    </source>
</evidence>
<evidence type="ECO:0000256" key="2">
    <source>
        <dbReference type="ARBA" id="ARBA00022670"/>
    </source>
</evidence>
<dbReference type="InterPro" id="IPR002138">
    <property type="entry name" value="Pept_C14_p10"/>
</dbReference>
<comment type="similarity">
    <text evidence="1 7">Belongs to the peptidase C14A family.</text>
</comment>
<dbReference type="GO" id="GO:0043525">
    <property type="term" value="P:positive regulation of neuron apoptotic process"/>
    <property type="evidence" value="ECO:0007669"/>
    <property type="project" value="TreeGrafter"/>
</dbReference>
<organism evidence="10 11">
    <name type="scientific">Crassostrea virginica</name>
    <name type="common">Eastern oyster</name>
    <dbReference type="NCBI Taxonomy" id="6565"/>
    <lineage>
        <taxon>Eukaryota</taxon>
        <taxon>Metazoa</taxon>
        <taxon>Spiralia</taxon>
        <taxon>Lophotrochozoa</taxon>
        <taxon>Mollusca</taxon>
        <taxon>Bivalvia</taxon>
        <taxon>Autobranchia</taxon>
        <taxon>Pteriomorphia</taxon>
        <taxon>Ostreida</taxon>
        <taxon>Ostreoidea</taxon>
        <taxon>Ostreidae</taxon>
        <taxon>Crassostrea</taxon>
    </lineage>
</organism>
<dbReference type="GO" id="GO:0005737">
    <property type="term" value="C:cytoplasm"/>
    <property type="evidence" value="ECO:0007669"/>
    <property type="project" value="TreeGrafter"/>
</dbReference>
<dbReference type="GO" id="GO:0006915">
    <property type="term" value="P:apoptotic process"/>
    <property type="evidence" value="ECO:0007669"/>
    <property type="project" value="UniProtKB-KW"/>
</dbReference>
<dbReference type="CDD" id="cd00032">
    <property type="entry name" value="CASc"/>
    <property type="match status" value="1"/>
</dbReference>
<dbReference type="Pfam" id="PF00656">
    <property type="entry name" value="Peptidase_C14"/>
    <property type="match status" value="1"/>
</dbReference>
<evidence type="ECO:0000256" key="1">
    <source>
        <dbReference type="ARBA" id="ARBA00010134"/>
    </source>
</evidence>
<evidence type="ECO:0000313" key="11">
    <source>
        <dbReference type="RefSeq" id="XP_022313378.1"/>
    </source>
</evidence>
<dbReference type="OrthoDB" id="6116485at2759"/>
<dbReference type="PANTHER" id="PTHR10454:SF232">
    <property type="entry name" value="AT03047P-RELATED"/>
    <property type="match status" value="1"/>
</dbReference>
<dbReference type="Gene3D" id="3.40.50.1460">
    <property type="match status" value="1"/>
</dbReference>
<dbReference type="InterPro" id="IPR015917">
    <property type="entry name" value="Pept_C14A"/>
</dbReference>
<dbReference type="RefSeq" id="XP_022313378.1">
    <property type="nucleotide sequence ID" value="XM_022457670.1"/>
</dbReference>
<keyword evidence="4" id="KW-0378">Hydrolase</keyword>
<dbReference type="AlphaFoldDB" id="A0A8B8CC80"/>
<evidence type="ECO:0000256" key="3">
    <source>
        <dbReference type="ARBA" id="ARBA00022703"/>
    </source>
</evidence>
<evidence type="ECO:0000256" key="4">
    <source>
        <dbReference type="ARBA" id="ARBA00022801"/>
    </source>
</evidence>
<evidence type="ECO:0000259" key="9">
    <source>
        <dbReference type="PROSITE" id="PS50208"/>
    </source>
</evidence>
<protein>
    <submittedName>
        <fullName evidence="11">Caspase-3-like isoform X1</fullName>
    </submittedName>
</protein>
<gene>
    <name evidence="11" type="primary">LOC111118288</name>
</gene>
<dbReference type="SMART" id="SM00115">
    <property type="entry name" value="CASc"/>
    <property type="match status" value="1"/>
</dbReference>
<dbReference type="InterPro" id="IPR029030">
    <property type="entry name" value="Caspase-like_dom_sf"/>
</dbReference>
<dbReference type="FunFam" id="3.40.50.1460:FF:000001">
    <property type="entry name" value="Caspase-3 preproprotein"/>
    <property type="match status" value="1"/>
</dbReference>
<feature type="domain" description="Caspase family p20" evidence="9">
    <location>
        <begin position="58"/>
        <end position="194"/>
    </location>
</feature>
<accession>A0A8B8CC80</accession>
<dbReference type="Proteomes" id="UP000694844">
    <property type="component" value="Chromosome 2"/>
</dbReference>
<keyword evidence="3" id="KW-0053">Apoptosis</keyword>
<dbReference type="PRINTS" id="PR00376">
    <property type="entry name" value="IL1BCENZYME"/>
</dbReference>
<dbReference type="InterPro" id="IPR002398">
    <property type="entry name" value="Pept_C14"/>
</dbReference>
<dbReference type="GO" id="GO:0006508">
    <property type="term" value="P:proteolysis"/>
    <property type="evidence" value="ECO:0007669"/>
    <property type="project" value="UniProtKB-KW"/>
</dbReference>
<keyword evidence="10" id="KW-1185">Reference proteome</keyword>